<dbReference type="InterPro" id="IPR004381">
    <property type="entry name" value="Glycerate_kinase"/>
</dbReference>
<evidence type="ECO:0000313" key="7">
    <source>
        <dbReference type="Proteomes" id="UP000554054"/>
    </source>
</evidence>
<proteinExistence type="inferred from homology"/>
<dbReference type="InterPro" id="IPR018197">
    <property type="entry name" value="Glycerate_kinase_RE-like"/>
</dbReference>
<evidence type="ECO:0000256" key="3">
    <source>
        <dbReference type="ARBA" id="ARBA00022777"/>
    </source>
</evidence>
<evidence type="ECO:0000256" key="2">
    <source>
        <dbReference type="ARBA" id="ARBA00022679"/>
    </source>
</evidence>
<sequence>MNDPRPGRHRDRGHAGETVQPPTATGRRTLLIAPDKFRGSLTAPEVVAAVTTVADRLGWDVVSRPMADGGEGLLDAFGGPNRTSAVTGPHGRHVEARWRHADGVAVIESALASGLDLAGGGSVNDPMAATSRGTGELIADAVLDGARRIIVGLGGSAMTDGGLAAVEAVVDRLDGDRPVDRGVELLVACDVETLFADAARVFAPQKGADPDQVVELTDRLRRVQTHYDDSYGHWLADHGVDLATTPGGGAAGGLGGGLLVLGGQLVPGLRLVAEQVGLDEVLERVDAVVTGEGALDAESFNGKVVGGVVAAALPHGLPVLVIAGTIRADVPDLPSRVTAVDLSERFGEDASWGQTAQCVRSAVEQELERLL</sequence>
<dbReference type="EC" id="2.7.1.31" evidence="6"/>
<dbReference type="SUPFAM" id="SSF110738">
    <property type="entry name" value="Glycerate kinase I"/>
    <property type="match status" value="1"/>
</dbReference>
<dbReference type="RefSeq" id="WP_185989922.1">
    <property type="nucleotide sequence ID" value="NZ_JACCAE010000001.1"/>
</dbReference>
<keyword evidence="3 4" id="KW-0418">Kinase</keyword>
<evidence type="ECO:0000256" key="1">
    <source>
        <dbReference type="ARBA" id="ARBA00006284"/>
    </source>
</evidence>
<accession>A0A852VLX8</accession>
<name>A0A852VLX8_9MICO</name>
<dbReference type="GO" id="GO:0031388">
    <property type="term" value="P:organic acid phosphorylation"/>
    <property type="evidence" value="ECO:0007669"/>
    <property type="project" value="UniProtKB-UniRule"/>
</dbReference>
<feature type="region of interest" description="Disordered" evidence="5">
    <location>
        <begin position="1"/>
        <end position="26"/>
    </location>
</feature>
<dbReference type="Pfam" id="PF02595">
    <property type="entry name" value="Gly_kinase"/>
    <property type="match status" value="2"/>
</dbReference>
<dbReference type="AlphaFoldDB" id="A0A852VLX8"/>
<keyword evidence="2 4" id="KW-0808">Transferase</keyword>
<organism evidence="6 7">
    <name type="scientific">Janibacter cremeus</name>
    <dbReference type="NCBI Taxonomy" id="1285192"/>
    <lineage>
        <taxon>Bacteria</taxon>
        <taxon>Bacillati</taxon>
        <taxon>Actinomycetota</taxon>
        <taxon>Actinomycetes</taxon>
        <taxon>Micrococcales</taxon>
        <taxon>Intrasporangiaceae</taxon>
        <taxon>Janibacter</taxon>
    </lineage>
</organism>
<dbReference type="PANTHER" id="PTHR21599">
    <property type="entry name" value="GLYCERATE KINASE"/>
    <property type="match status" value="1"/>
</dbReference>
<evidence type="ECO:0000256" key="4">
    <source>
        <dbReference type="PIRNR" id="PIRNR006078"/>
    </source>
</evidence>
<reference evidence="6 7" key="1">
    <citation type="submission" date="2020-07" db="EMBL/GenBank/DDBJ databases">
        <title>Sequencing the genomes of 1000 actinobacteria strains.</title>
        <authorList>
            <person name="Klenk H.-P."/>
        </authorList>
    </citation>
    <scope>NUCLEOTIDE SEQUENCE [LARGE SCALE GENOMIC DNA]</scope>
    <source>
        <strain evidence="6 7">DSM 26154</strain>
    </source>
</reference>
<dbReference type="PIRSF" id="PIRSF006078">
    <property type="entry name" value="GlxK"/>
    <property type="match status" value="1"/>
</dbReference>
<dbReference type="GO" id="GO:0008887">
    <property type="term" value="F:glycerate kinase activity"/>
    <property type="evidence" value="ECO:0007669"/>
    <property type="project" value="UniProtKB-UniRule"/>
</dbReference>
<comment type="similarity">
    <text evidence="1 4">Belongs to the glycerate kinase type-1 family.</text>
</comment>
<dbReference type="Proteomes" id="UP000554054">
    <property type="component" value="Unassembled WGS sequence"/>
</dbReference>
<evidence type="ECO:0000256" key="5">
    <source>
        <dbReference type="SAM" id="MobiDB-lite"/>
    </source>
</evidence>
<dbReference type="InterPro" id="IPR036129">
    <property type="entry name" value="Glycerate_kinase_sf"/>
</dbReference>
<comment type="caution">
    <text evidence="6">The sequence shown here is derived from an EMBL/GenBank/DDBJ whole genome shotgun (WGS) entry which is preliminary data.</text>
</comment>
<evidence type="ECO:0000313" key="6">
    <source>
        <dbReference type="EMBL" id="NYF96929.1"/>
    </source>
</evidence>
<dbReference type="Gene3D" id="3.90.1510.10">
    <property type="entry name" value="Glycerate kinase, domain 2"/>
    <property type="match status" value="2"/>
</dbReference>
<dbReference type="PANTHER" id="PTHR21599:SF0">
    <property type="entry name" value="GLYCERATE KINASE"/>
    <property type="match status" value="1"/>
</dbReference>
<dbReference type="Gene3D" id="3.40.50.10350">
    <property type="entry name" value="Glycerate kinase, domain 1"/>
    <property type="match status" value="2"/>
</dbReference>
<keyword evidence="7" id="KW-1185">Reference proteome</keyword>
<protein>
    <submittedName>
        <fullName evidence="6">Glycerate kinase</fullName>
        <ecNumber evidence="6">2.7.1.31</ecNumber>
    </submittedName>
</protein>
<gene>
    <name evidence="6" type="ORF">BJY20_000321</name>
</gene>
<dbReference type="InterPro" id="IPR018193">
    <property type="entry name" value="Glyc_kinase_flavodox-like_fold"/>
</dbReference>
<dbReference type="EMBL" id="JACCAE010000001">
    <property type="protein sequence ID" value="NYF96929.1"/>
    <property type="molecule type" value="Genomic_DNA"/>
</dbReference>